<dbReference type="InterPro" id="IPR027417">
    <property type="entry name" value="P-loop_NTPase"/>
</dbReference>
<gene>
    <name evidence="2" type="ORF">AVEN_195594_1</name>
</gene>
<dbReference type="SUPFAM" id="SSF52540">
    <property type="entry name" value="P-loop containing nucleoside triphosphate hydrolases"/>
    <property type="match status" value="1"/>
</dbReference>
<dbReference type="PANTHER" id="PTHR10492">
    <property type="match status" value="1"/>
</dbReference>
<dbReference type="AlphaFoldDB" id="A0A4Y2B8A6"/>
<feature type="domain" description="DNA helicase Pif1-like 2B" evidence="1">
    <location>
        <begin position="141"/>
        <end position="185"/>
    </location>
</feature>
<evidence type="ECO:0000313" key="3">
    <source>
        <dbReference type="Proteomes" id="UP000499080"/>
    </source>
</evidence>
<keyword evidence="3" id="KW-1185">Reference proteome</keyword>
<name>A0A4Y2B8A6_ARAVE</name>
<sequence>MQVFLNYSYLWNGIRRLGLTTNIRVHFNGDPSAQQFTDSLLKLGNGAIIPDNQDGCISMQSIGRIVKTQQEMKEAAFPNVAQHFNNYSWLYQRAILAPRNEDVNVMHKQILQEFSGSFQVYKSIDNTCGINEAANFPTEFLTNKLEPPGIPSHTLELKIGAQIILLMNLHLPSRCSGTRLCIKKLMSNIIEATIIAGKATGENVFIPRIPNIPSNSPFQFKRLHFPVRLSFAMSINKARGNP</sequence>
<dbReference type="EMBL" id="BGPR01000061">
    <property type="protein sequence ID" value="GBL88582.1"/>
    <property type="molecule type" value="Genomic_DNA"/>
</dbReference>
<accession>A0A4Y2B8A6</accession>
<organism evidence="2 3">
    <name type="scientific">Araneus ventricosus</name>
    <name type="common">Orbweaver spider</name>
    <name type="synonym">Epeira ventricosa</name>
    <dbReference type="NCBI Taxonomy" id="182803"/>
    <lineage>
        <taxon>Eukaryota</taxon>
        <taxon>Metazoa</taxon>
        <taxon>Ecdysozoa</taxon>
        <taxon>Arthropoda</taxon>
        <taxon>Chelicerata</taxon>
        <taxon>Arachnida</taxon>
        <taxon>Araneae</taxon>
        <taxon>Araneomorphae</taxon>
        <taxon>Entelegynae</taxon>
        <taxon>Araneoidea</taxon>
        <taxon>Araneidae</taxon>
        <taxon>Araneus</taxon>
    </lineage>
</organism>
<protein>
    <recommendedName>
        <fullName evidence="1">DNA helicase Pif1-like 2B domain-containing protein</fullName>
    </recommendedName>
</protein>
<dbReference type="InterPro" id="IPR049163">
    <property type="entry name" value="Pif1-like_2B_dom"/>
</dbReference>
<dbReference type="Proteomes" id="UP000499080">
    <property type="component" value="Unassembled WGS sequence"/>
</dbReference>
<reference evidence="2 3" key="1">
    <citation type="journal article" date="2019" name="Sci. Rep.">
        <title>Orb-weaving spider Araneus ventricosus genome elucidates the spidroin gene catalogue.</title>
        <authorList>
            <person name="Kono N."/>
            <person name="Nakamura H."/>
            <person name="Ohtoshi R."/>
            <person name="Moran D.A.P."/>
            <person name="Shinohara A."/>
            <person name="Yoshida Y."/>
            <person name="Fujiwara M."/>
            <person name="Mori M."/>
            <person name="Tomita M."/>
            <person name="Arakawa K."/>
        </authorList>
    </citation>
    <scope>NUCLEOTIDE SEQUENCE [LARGE SCALE GENOMIC DNA]</scope>
</reference>
<proteinExistence type="predicted"/>
<dbReference type="Pfam" id="PF21530">
    <property type="entry name" value="Pif1_2B_dom"/>
    <property type="match status" value="1"/>
</dbReference>
<evidence type="ECO:0000259" key="1">
    <source>
        <dbReference type="Pfam" id="PF21530"/>
    </source>
</evidence>
<evidence type="ECO:0000313" key="2">
    <source>
        <dbReference type="EMBL" id="GBL88582.1"/>
    </source>
</evidence>
<comment type="caution">
    <text evidence="2">The sequence shown here is derived from an EMBL/GenBank/DDBJ whole genome shotgun (WGS) entry which is preliminary data.</text>
</comment>
<dbReference type="OrthoDB" id="272985at2759"/>